<dbReference type="InterPro" id="IPR002481">
    <property type="entry name" value="FUR"/>
</dbReference>
<keyword evidence="7" id="KW-0862">Zinc</keyword>
<name>A0ABX0SHC7_9ACTN</name>
<dbReference type="InterPro" id="IPR043135">
    <property type="entry name" value="Fur_C"/>
</dbReference>
<evidence type="ECO:0000256" key="3">
    <source>
        <dbReference type="ARBA" id="ARBA00011738"/>
    </source>
</evidence>
<keyword evidence="6" id="KW-0479">Metal-binding</keyword>
<keyword evidence="5" id="KW-0678">Repressor</keyword>
<dbReference type="Proteomes" id="UP000749311">
    <property type="component" value="Unassembled WGS sequence"/>
</dbReference>
<evidence type="ECO:0000256" key="6">
    <source>
        <dbReference type="ARBA" id="ARBA00022723"/>
    </source>
</evidence>
<keyword evidence="12" id="KW-1185">Reference proteome</keyword>
<evidence type="ECO:0000256" key="4">
    <source>
        <dbReference type="ARBA" id="ARBA00022490"/>
    </source>
</evidence>
<evidence type="ECO:0000256" key="10">
    <source>
        <dbReference type="ARBA" id="ARBA00023163"/>
    </source>
</evidence>
<dbReference type="RefSeq" id="WP_167168096.1">
    <property type="nucleotide sequence ID" value="NZ_BAAAOO010000007.1"/>
</dbReference>
<organism evidence="11 12">
    <name type="scientific">Brooklawnia cerclae</name>
    <dbReference type="NCBI Taxonomy" id="349934"/>
    <lineage>
        <taxon>Bacteria</taxon>
        <taxon>Bacillati</taxon>
        <taxon>Actinomycetota</taxon>
        <taxon>Actinomycetes</taxon>
        <taxon>Propionibacteriales</taxon>
        <taxon>Propionibacteriaceae</taxon>
        <taxon>Brooklawnia</taxon>
    </lineage>
</organism>
<evidence type="ECO:0000256" key="7">
    <source>
        <dbReference type="ARBA" id="ARBA00022833"/>
    </source>
</evidence>
<keyword evidence="4" id="KW-0963">Cytoplasm</keyword>
<dbReference type="PANTHER" id="PTHR33202">
    <property type="entry name" value="ZINC UPTAKE REGULATION PROTEIN"/>
    <property type="match status" value="1"/>
</dbReference>
<dbReference type="EMBL" id="JAAMOZ010000001">
    <property type="protein sequence ID" value="NIH57799.1"/>
    <property type="molecule type" value="Genomic_DNA"/>
</dbReference>
<sequence>MPPTTLRPTRATAQKEAIRRALQAAPGFVSAQQLHQLMSEEGTPVGLATVYRQLNTLAANGQADTISVASGQLFRACKPGAHHHHLVCENCGKAVEVGPPDEDWYQAVAHEHGFTVTHHVLEIFGLCPSCSSAKQDEVHG</sequence>
<comment type="similarity">
    <text evidence="2">Belongs to the Fur family.</text>
</comment>
<comment type="subunit">
    <text evidence="3">Homodimer.</text>
</comment>
<dbReference type="Pfam" id="PF01475">
    <property type="entry name" value="FUR"/>
    <property type="match status" value="1"/>
</dbReference>
<dbReference type="InterPro" id="IPR036388">
    <property type="entry name" value="WH-like_DNA-bd_sf"/>
</dbReference>
<dbReference type="PANTHER" id="PTHR33202:SF2">
    <property type="entry name" value="FERRIC UPTAKE REGULATION PROTEIN"/>
    <property type="match status" value="1"/>
</dbReference>
<evidence type="ECO:0000256" key="9">
    <source>
        <dbReference type="ARBA" id="ARBA00023125"/>
    </source>
</evidence>
<comment type="subcellular location">
    <subcellularLocation>
        <location evidence="1">Cytoplasm</location>
    </subcellularLocation>
</comment>
<proteinExistence type="inferred from homology"/>
<evidence type="ECO:0000313" key="11">
    <source>
        <dbReference type="EMBL" id="NIH57799.1"/>
    </source>
</evidence>
<evidence type="ECO:0000256" key="1">
    <source>
        <dbReference type="ARBA" id="ARBA00004496"/>
    </source>
</evidence>
<keyword evidence="9" id="KW-0238">DNA-binding</keyword>
<evidence type="ECO:0000256" key="8">
    <source>
        <dbReference type="ARBA" id="ARBA00023015"/>
    </source>
</evidence>
<keyword evidence="8" id="KW-0805">Transcription regulation</keyword>
<gene>
    <name evidence="11" type="ORF">FB473_002444</name>
</gene>
<protein>
    <submittedName>
        <fullName evidence="11">Fur family ferric uptake transcriptional regulator</fullName>
    </submittedName>
</protein>
<dbReference type="Gene3D" id="1.10.10.10">
    <property type="entry name" value="Winged helix-like DNA-binding domain superfamily/Winged helix DNA-binding domain"/>
    <property type="match status" value="1"/>
</dbReference>
<keyword evidence="10" id="KW-0804">Transcription</keyword>
<dbReference type="CDD" id="cd07153">
    <property type="entry name" value="Fur_like"/>
    <property type="match status" value="1"/>
</dbReference>
<evidence type="ECO:0000256" key="5">
    <source>
        <dbReference type="ARBA" id="ARBA00022491"/>
    </source>
</evidence>
<dbReference type="InterPro" id="IPR036390">
    <property type="entry name" value="WH_DNA-bd_sf"/>
</dbReference>
<dbReference type="Gene3D" id="3.30.1490.190">
    <property type="match status" value="1"/>
</dbReference>
<dbReference type="SUPFAM" id="SSF46785">
    <property type="entry name" value="Winged helix' DNA-binding domain"/>
    <property type="match status" value="1"/>
</dbReference>
<comment type="caution">
    <text evidence="11">The sequence shown here is derived from an EMBL/GenBank/DDBJ whole genome shotgun (WGS) entry which is preliminary data.</text>
</comment>
<reference evidence="11 12" key="1">
    <citation type="submission" date="2020-02" db="EMBL/GenBank/DDBJ databases">
        <title>Sequencing the genomes of 1000 actinobacteria strains.</title>
        <authorList>
            <person name="Klenk H.-P."/>
        </authorList>
    </citation>
    <scope>NUCLEOTIDE SEQUENCE [LARGE SCALE GENOMIC DNA]</scope>
    <source>
        <strain evidence="11 12">DSM 19609</strain>
    </source>
</reference>
<evidence type="ECO:0000256" key="2">
    <source>
        <dbReference type="ARBA" id="ARBA00007957"/>
    </source>
</evidence>
<evidence type="ECO:0000313" key="12">
    <source>
        <dbReference type="Proteomes" id="UP000749311"/>
    </source>
</evidence>
<accession>A0ABX0SHC7</accession>